<dbReference type="InterPro" id="IPR040521">
    <property type="entry name" value="KDZ"/>
</dbReference>
<feature type="non-terminal residue" evidence="1">
    <location>
        <position position="1"/>
    </location>
</feature>
<dbReference type="OrthoDB" id="5955232at2759"/>
<comment type="caution">
    <text evidence="1">The sequence shown here is derived from an EMBL/GenBank/DDBJ whole genome shotgun (WGS) entry which is preliminary data.</text>
</comment>
<dbReference type="EMBL" id="CACRXK020001152">
    <property type="protein sequence ID" value="CAB3987300.1"/>
    <property type="molecule type" value="Genomic_DNA"/>
</dbReference>
<accession>A0A6S7GRU3</accession>
<evidence type="ECO:0000313" key="2">
    <source>
        <dbReference type="Proteomes" id="UP001152795"/>
    </source>
</evidence>
<sequence length="426" mass="48799">YSRGLTTSEKLVRRQCLDRRRLEEAFLLYAVLKTHFTYNLEVDHIDYDRNLLVEKVVDTFLEKFLEKWSGHRCSVKGCGNVIVLDGNMKNARTVCSCNSVGEIVFEGIGNVVIGCPNTPGKGVRYCEMHEGLARSYIDEGKIMEGEGGNRVTTDEELVIQRILSNKVTRQGNFCEVEWCNGKVSWVKESNLPAEVRNMGCKNIVKAIEMVQFGRKLRFLVKSDKSTETNGSVGSAGFGVHDKEDEVVVDGQTKRNLVCGTSKEKHKAKNLKTAGCLTFQWPCGIVVNIAEMFNCESKSQVYGHLNKIMAKENMSGVETICYDDACHLLRYAQNPRRRTLTNTSERISNMEIVVDKFHFKNHVDSWCKTHCNPYKCRQLDQVNTEVCEQTFHWFSLFSRMTKHMNRWRFLFFVVYIMDSHNNITEGN</sequence>
<protein>
    <submittedName>
        <fullName evidence="1">Uncharacterized protein</fullName>
    </submittedName>
</protein>
<evidence type="ECO:0000313" key="1">
    <source>
        <dbReference type="EMBL" id="CAB3987300.1"/>
    </source>
</evidence>
<reference evidence="1" key="1">
    <citation type="submission" date="2020-04" db="EMBL/GenBank/DDBJ databases">
        <authorList>
            <person name="Alioto T."/>
            <person name="Alioto T."/>
            <person name="Gomez Garrido J."/>
        </authorList>
    </citation>
    <scope>NUCLEOTIDE SEQUENCE</scope>
    <source>
        <strain evidence="1">A484AB</strain>
    </source>
</reference>
<gene>
    <name evidence="1" type="ORF">PACLA_8A074224</name>
</gene>
<dbReference type="AlphaFoldDB" id="A0A6S7GRU3"/>
<name>A0A6S7GRU3_PARCT</name>
<keyword evidence="2" id="KW-1185">Reference proteome</keyword>
<dbReference type="Pfam" id="PF18758">
    <property type="entry name" value="KDZ"/>
    <property type="match status" value="1"/>
</dbReference>
<dbReference type="Proteomes" id="UP001152795">
    <property type="component" value="Unassembled WGS sequence"/>
</dbReference>
<organism evidence="1 2">
    <name type="scientific">Paramuricea clavata</name>
    <name type="common">Red gorgonian</name>
    <name type="synonym">Violescent sea-whip</name>
    <dbReference type="NCBI Taxonomy" id="317549"/>
    <lineage>
        <taxon>Eukaryota</taxon>
        <taxon>Metazoa</taxon>
        <taxon>Cnidaria</taxon>
        <taxon>Anthozoa</taxon>
        <taxon>Octocorallia</taxon>
        <taxon>Malacalcyonacea</taxon>
        <taxon>Plexauridae</taxon>
        <taxon>Paramuricea</taxon>
    </lineage>
</organism>
<proteinExistence type="predicted"/>